<keyword evidence="3 6" id="KW-1133">Transmembrane helix</keyword>
<feature type="domain" description="STAS" evidence="7">
    <location>
        <begin position="563"/>
        <end position="688"/>
    </location>
</feature>
<evidence type="ECO:0000256" key="3">
    <source>
        <dbReference type="ARBA" id="ARBA00022989"/>
    </source>
</evidence>
<dbReference type="PANTHER" id="PTHR11814">
    <property type="entry name" value="SULFATE TRANSPORTER"/>
    <property type="match status" value="1"/>
</dbReference>
<dbReference type="Pfam" id="PF01740">
    <property type="entry name" value="STAS"/>
    <property type="match status" value="1"/>
</dbReference>
<sequence length="798" mass="87681">MTTNKAGRFLAKALVIDLDYRKEHQEPISSGAASVSSVETYVEREPTAKEYLLSFKPTVGGFKHYLHGLFPFVAWIFHYNLTWLLGDVIAGVTVGFVVIPQGMAYALLAKLPPEYGLYTSFVGFLLYWAFATSKDITIGTVAVMSTIVGNIVIKVQKKHPEMPAEQIARALALISGCVLLFIGLIRAGWIVEFIPLIAITSFMTGAAISIGVGQVPALLGIPGINTRAAPYEVIINTLKALPKAKLDSAMGLSALFMLYGIRIICSQMTKRQPNRKKFWFFLSTLRMAFVILLYILISYLANRNVKVATKAKFKILGKVPRGFKHAGAPTINTTILKAIAPDLPVTIIVLILEHIAISKSFGRINNYVINPSQELVAVGFTNVFGPFLGAYPATGSFSRTAIKSKAGVRTPLAGIFTAVIVLLALYALTAVFFYIPSSSLAAIIIHAVGDLITPPNVVFQFWETSPFEVIIFFAGVLLTIFTNIENGIYLTIATSLALLLWRHLKSHGAFLGKVNIYRATPDSLAHKESYGPGAEDRKAREAFVPINHHDGSNPQIEVESPYPGVFIYRFSEGFTYLNQQHYMDELVSHAQHIARPTKLDRFAKIGDRPWNDPGPRRGQQINLDDNRPILRAIVLDFSSVNHVDVTSIQGLVDVRNQLDRYAAPEQVEWHFASINNRWTKRALTAAGFGYISTDRVRARSHWTPVYSFAAVGDTPSRDPKTGDVEAQDEIQRIGEKNESFPGKLSTVHGQNRPYFHIDVPAAVESAIAGIETKLSQVSSGSSETHAAQGVAEVHAKSG</sequence>
<accession>A0A6A6X6J5</accession>
<feature type="region of interest" description="Disordered" evidence="5">
    <location>
        <begin position="778"/>
        <end position="798"/>
    </location>
</feature>
<dbReference type="InterPro" id="IPR002645">
    <property type="entry name" value="STAS_dom"/>
</dbReference>
<gene>
    <name evidence="8" type="ORF">K505DRAFT_248265</name>
</gene>
<evidence type="ECO:0000313" key="9">
    <source>
        <dbReference type="Proteomes" id="UP000799757"/>
    </source>
</evidence>
<dbReference type="InterPro" id="IPR001902">
    <property type="entry name" value="SLC26A/SulP_fam"/>
</dbReference>
<dbReference type="PROSITE" id="PS50801">
    <property type="entry name" value="STAS"/>
    <property type="match status" value="1"/>
</dbReference>
<keyword evidence="4 6" id="KW-0472">Membrane</keyword>
<feature type="transmembrane region" description="Helical" evidence="6">
    <location>
        <begin position="167"/>
        <end position="187"/>
    </location>
</feature>
<evidence type="ECO:0000313" key="8">
    <source>
        <dbReference type="EMBL" id="KAF2791733.1"/>
    </source>
</evidence>
<feature type="transmembrane region" description="Helical" evidence="6">
    <location>
        <begin position="193"/>
        <end position="219"/>
    </location>
</feature>
<feature type="transmembrane region" description="Helical" evidence="6">
    <location>
        <begin position="375"/>
        <end position="394"/>
    </location>
</feature>
<feature type="transmembrane region" description="Helical" evidence="6">
    <location>
        <begin position="88"/>
        <end position="108"/>
    </location>
</feature>
<name>A0A6A6X6J5_9PLEO</name>
<comment type="subcellular location">
    <subcellularLocation>
        <location evidence="1">Membrane</location>
        <topology evidence="1">Multi-pass membrane protein</topology>
    </subcellularLocation>
</comment>
<dbReference type="GO" id="GO:0016020">
    <property type="term" value="C:membrane"/>
    <property type="evidence" value="ECO:0007669"/>
    <property type="project" value="UniProtKB-SubCell"/>
</dbReference>
<dbReference type="PROSITE" id="PS01130">
    <property type="entry name" value="SLC26A"/>
    <property type="match status" value="1"/>
</dbReference>
<feature type="transmembrane region" description="Helical" evidence="6">
    <location>
        <begin position="461"/>
        <end position="481"/>
    </location>
</feature>
<dbReference type="NCBIfam" id="TIGR00815">
    <property type="entry name" value="sulP"/>
    <property type="match status" value="1"/>
</dbReference>
<evidence type="ECO:0000256" key="5">
    <source>
        <dbReference type="SAM" id="MobiDB-lite"/>
    </source>
</evidence>
<organism evidence="8 9">
    <name type="scientific">Melanomma pulvis-pyrius CBS 109.77</name>
    <dbReference type="NCBI Taxonomy" id="1314802"/>
    <lineage>
        <taxon>Eukaryota</taxon>
        <taxon>Fungi</taxon>
        <taxon>Dikarya</taxon>
        <taxon>Ascomycota</taxon>
        <taxon>Pezizomycotina</taxon>
        <taxon>Dothideomycetes</taxon>
        <taxon>Pleosporomycetidae</taxon>
        <taxon>Pleosporales</taxon>
        <taxon>Melanommataceae</taxon>
        <taxon>Melanomma</taxon>
    </lineage>
</organism>
<keyword evidence="9" id="KW-1185">Reference proteome</keyword>
<evidence type="ECO:0000256" key="4">
    <source>
        <dbReference type="ARBA" id="ARBA00023136"/>
    </source>
</evidence>
<evidence type="ECO:0000259" key="7">
    <source>
        <dbReference type="PROSITE" id="PS50801"/>
    </source>
</evidence>
<dbReference type="GO" id="GO:0008271">
    <property type="term" value="F:secondary active sulfate transmembrane transporter activity"/>
    <property type="evidence" value="ECO:0007669"/>
    <property type="project" value="InterPro"/>
</dbReference>
<dbReference type="EMBL" id="MU002004">
    <property type="protein sequence ID" value="KAF2791733.1"/>
    <property type="molecule type" value="Genomic_DNA"/>
</dbReference>
<feature type="transmembrane region" description="Helical" evidence="6">
    <location>
        <begin position="278"/>
        <end position="301"/>
    </location>
</feature>
<dbReference type="InterPro" id="IPR018045">
    <property type="entry name" value="S04_transporter_CS"/>
</dbReference>
<evidence type="ECO:0000256" key="1">
    <source>
        <dbReference type="ARBA" id="ARBA00004141"/>
    </source>
</evidence>
<protein>
    <submittedName>
        <fullName evidence="8">Sulfate permease-like protein</fullName>
    </submittedName>
</protein>
<reference evidence="8" key="1">
    <citation type="journal article" date="2020" name="Stud. Mycol.">
        <title>101 Dothideomycetes genomes: a test case for predicting lifestyles and emergence of pathogens.</title>
        <authorList>
            <person name="Haridas S."/>
            <person name="Albert R."/>
            <person name="Binder M."/>
            <person name="Bloem J."/>
            <person name="Labutti K."/>
            <person name="Salamov A."/>
            <person name="Andreopoulos B."/>
            <person name="Baker S."/>
            <person name="Barry K."/>
            <person name="Bills G."/>
            <person name="Bluhm B."/>
            <person name="Cannon C."/>
            <person name="Castanera R."/>
            <person name="Culley D."/>
            <person name="Daum C."/>
            <person name="Ezra D."/>
            <person name="Gonzalez J."/>
            <person name="Henrissat B."/>
            <person name="Kuo A."/>
            <person name="Liang C."/>
            <person name="Lipzen A."/>
            <person name="Lutzoni F."/>
            <person name="Magnuson J."/>
            <person name="Mondo S."/>
            <person name="Nolan M."/>
            <person name="Ohm R."/>
            <person name="Pangilinan J."/>
            <person name="Park H.-J."/>
            <person name="Ramirez L."/>
            <person name="Alfaro M."/>
            <person name="Sun H."/>
            <person name="Tritt A."/>
            <person name="Yoshinaga Y."/>
            <person name="Zwiers L.-H."/>
            <person name="Turgeon B."/>
            <person name="Goodwin S."/>
            <person name="Spatafora J."/>
            <person name="Crous P."/>
            <person name="Grigoriev I."/>
        </authorList>
    </citation>
    <scope>NUCLEOTIDE SEQUENCE</scope>
    <source>
        <strain evidence="8">CBS 109.77</strain>
    </source>
</reference>
<dbReference type="AlphaFoldDB" id="A0A6A6X6J5"/>
<proteinExistence type="predicted"/>
<dbReference type="Proteomes" id="UP000799757">
    <property type="component" value="Unassembled WGS sequence"/>
</dbReference>
<dbReference type="InterPro" id="IPR036513">
    <property type="entry name" value="STAS_dom_sf"/>
</dbReference>
<evidence type="ECO:0000256" key="6">
    <source>
        <dbReference type="SAM" id="Phobius"/>
    </source>
</evidence>
<evidence type="ECO:0000256" key="2">
    <source>
        <dbReference type="ARBA" id="ARBA00022692"/>
    </source>
</evidence>
<dbReference type="FunFam" id="3.30.750.24:FF:000024">
    <property type="entry name" value="Sulfate permease 2"/>
    <property type="match status" value="1"/>
</dbReference>
<dbReference type="InterPro" id="IPR011547">
    <property type="entry name" value="SLC26A/SulP_dom"/>
</dbReference>
<feature type="transmembrane region" description="Helical" evidence="6">
    <location>
        <begin position="406"/>
        <end position="425"/>
    </location>
</feature>
<feature type="transmembrane region" description="Helical" evidence="6">
    <location>
        <begin position="115"/>
        <end position="130"/>
    </location>
</feature>
<dbReference type="Pfam" id="PF00916">
    <property type="entry name" value="Sulfate_transp"/>
    <property type="match status" value="1"/>
</dbReference>
<feature type="transmembrane region" description="Helical" evidence="6">
    <location>
        <begin position="136"/>
        <end position="155"/>
    </location>
</feature>
<dbReference type="Gene3D" id="3.30.750.24">
    <property type="entry name" value="STAS domain"/>
    <property type="match status" value="1"/>
</dbReference>
<dbReference type="OrthoDB" id="288203at2759"/>
<keyword evidence="2 6" id="KW-0812">Transmembrane</keyword>
<dbReference type="CDD" id="cd07042">
    <property type="entry name" value="STAS_SulP_like_sulfate_transporter"/>
    <property type="match status" value="1"/>
</dbReference>